<accession>W4F1H4</accession>
<protein>
    <recommendedName>
        <fullName evidence="3">Lipoprotein</fullName>
    </recommendedName>
</protein>
<name>W4F1H4_9BACL</name>
<comment type="caution">
    <text evidence="1">The sequence shown here is derived from an EMBL/GenBank/DDBJ whole genome shotgun (WGS) entry which is preliminary data.</text>
</comment>
<dbReference type="RefSeq" id="WP_038182332.1">
    <property type="nucleotide sequence ID" value="NZ_ASQA01000013.1"/>
</dbReference>
<dbReference type="AlphaFoldDB" id="W4F1H4"/>
<dbReference type="EMBL" id="ASQA01000013">
    <property type="protein sequence ID" value="ETT86620.1"/>
    <property type="molecule type" value="Genomic_DNA"/>
</dbReference>
<gene>
    <name evidence="1" type="ORF">C176_07897</name>
</gene>
<keyword evidence="2" id="KW-1185">Reference proteome</keyword>
<dbReference type="Proteomes" id="UP000019062">
    <property type="component" value="Unassembled WGS sequence"/>
</dbReference>
<evidence type="ECO:0000313" key="2">
    <source>
        <dbReference type="Proteomes" id="UP000019062"/>
    </source>
</evidence>
<evidence type="ECO:0008006" key="3">
    <source>
        <dbReference type="Google" id="ProtNLM"/>
    </source>
</evidence>
<dbReference type="PROSITE" id="PS51257">
    <property type="entry name" value="PROKAR_LIPOPROTEIN"/>
    <property type="match status" value="1"/>
</dbReference>
<sequence length="123" mass="13630">MKRKMINTIVFFCLSIMLFGCTSDEERIDVSFELSNDIKVNVTQVAKDYLIKNNCGTSESIQVETASITDHLVNASDGISKPKDIGQVVYKVTFKDKSHVATGLPEVLIKKDNNRVVGFTVGK</sequence>
<reference evidence="1 2" key="1">
    <citation type="journal article" date="2014" name="BMC Genomics">
        <title>Genomic comparison of sporeforming bacilli isolated from milk.</title>
        <authorList>
            <person name="Moreno Switt A.I."/>
            <person name="Andrus A.D."/>
            <person name="Ranieri M.L."/>
            <person name="Orsi R.H."/>
            <person name="Ivy R."/>
            <person name="den Bakker H.C."/>
            <person name="Martin N.H."/>
            <person name="Wiedmann M."/>
            <person name="Boor K.J."/>
        </authorList>
    </citation>
    <scope>NUCLEOTIDE SEQUENCE [LARGE SCALE GENOMIC DNA]</scope>
    <source>
        <strain evidence="1 2">FSL R5-213</strain>
    </source>
</reference>
<evidence type="ECO:0000313" key="1">
    <source>
        <dbReference type="EMBL" id="ETT86620.1"/>
    </source>
</evidence>
<proteinExistence type="predicted"/>
<organism evidence="1 2">
    <name type="scientific">Viridibacillus arenosi FSL R5-213</name>
    <dbReference type="NCBI Taxonomy" id="1227360"/>
    <lineage>
        <taxon>Bacteria</taxon>
        <taxon>Bacillati</taxon>
        <taxon>Bacillota</taxon>
        <taxon>Bacilli</taxon>
        <taxon>Bacillales</taxon>
        <taxon>Caryophanaceae</taxon>
        <taxon>Viridibacillus</taxon>
    </lineage>
</organism>